<feature type="region of interest" description="Disordered" evidence="8">
    <location>
        <begin position="114"/>
        <end position="238"/>
    </location>
</feature>
<evidence type="ECO:0000256" key="3">
    <source>
        <dbReference type="ARBA" id="ARBA00022670"/>
    </source>
</evidence>
<comment type="similarity">
    <text evidence="2 7">Belongs to the peptidase C19 family.</text>
</comment>
<evidence type="ECO:0000256" key="7">
    <source>
        <dbReference type="RuleBase" id="RU366025"/>
    </source>
</evidence>
<dbReference type="GO" id="GO:0016579">
    <property type="term" value="P:protein deubiquitination"/>
    <property type="evidence" value="ECO:0007669"/>
    <property type="project" value="InterPro"/>
</dbReference>
<evidence type="ECO:0000313" key="10">
    <source>
        <dbReference type="EMBL" id="KAK9807533.1"/>
    </source>
</evidence>
<dbReference type="PROSITE" id="PS00972">
    <property type="entry name" value="USP_1"/>
    <property type="match status" value="1"/>
</dbReference>
<keyword evidence="3 7" id="KW-0645">Protease</keyword>
<dbReference type="EC" id="3.4.19.12" evidence="7"/>
<dbReference type="InterPro" id="IPR028889">
    <property type="entry name" value="USP"/>
</dbReference>
<dbReference type="Proteomes" id="UP001489004">
    <property type="component" value="Unassembled WGS sequence"/>
</dbReference>
<gene>
    <name evidence="10" type="ORF">WJX72_001859</name>
</gene>
<sequence length="547" mass="58051">MQQRRLVGRADQIPTPATVAPAPISLAADELDRLAVRVEPRGLTNTGNICFMNSILQALMAGSSFCYFMQTLKAAAPALDDPKLPTLRAFSALASELKTTPLAAEANGVLAAADSRPGSSKAGAAGKAPAKPAGSEKGVAEQTGFSALSQETPAGDETPEVTEASAASEPESETSAQPSQSASASGYKVSGQGSKREGPPPSNGGASSGAVAGTAWGVASGSSAAQQSGSTAQQLGGRELLPDMMFPIVSRFNPSNARPAPVSPPAKQTMAERMKQGRGGAVQREQEDAQEFLTHLLEKSHEELLELKARHMPHEAGQPAKPEQSEEWSEVQKGGSKKNRSAVTRGSEEVQGGMTLTSGIFGGSTRSVVKAASAPQPSITNQPFNVLHLEILHSDVASLADALSRHCAPETIEDYKWKDGVEGATATKTVTLLRLPQILVIHLMRFSYGLTGTGKVHKALRFDTTLRMQRAWVSDKCPMQGAEYELIATVSHHGRTPASGHYTADVRQPNDKWLRFDDANVYSVTVPKVLAEPVYLLFYQLKRPVRQ</sequence>
<keyword evidence="5 7" id="KW-0378">Hydrolase</keyword>
<dbReference type="PANTHER" id="PTHR24006:SF687">
    <property type="entry name" value="UBIQUITIN CARBOXYL-TERMINAL HYDROLASE 10"/>
    <property type="match status" value="1"/>
</dbReference>
<dbReference type="GO" id="GO:0005634">
    <property type="term" value="C:nucleus"/>
    <property type="evidence" value="ECO:0007669"/>
    <property type="project" value="TreeGrafter"/>
</dbReference>
<evidence type="ECO:0000256" key="2">
    <source>
        <dbReference type="ARBA" id="ARBA00009085"/>
    </source>
</evidence>
<comment type="caution">
    <text evidence="10">The sequence shown here is derived from an EMBL/GenBank/DDBJ whole genome shotgun (WGS) entry which is preliminary data.</text>
</comment>
<dbReference type="CDD" id="cd02257">
    <property type="entry name" value="Peptidase_C19"/>
    <property type="match status" value="1"/>
</dbReference>
<protein>
    <recommendedName>
        <fullName evidence="7">Ubiquitin carboxyl-terminal hydrolase</fullName>
        <ecNumber evidence="7">3.4.19.12</ecNumber>
    </recommendedName>
</protein>
<evidence type="ECO:0000256" key="6">
    <source>
        <dbReference type="ARBA" id="ARBA00022807"/>
    </source>
</evidence>
<reference evidence="10 11" key="1">
    <citation type="journal article" date="2024" name="Nat. Commun.">
        <title>Phylogenomics reveals the evolutionary origins of lichenization in chlorophyte algae.</title>
        <authorList>
            <person name="Puginier C."/>
            <person name="Libourel C."/>
            <person name="Otte J."/>
            <person name="Skaloud P."/>
            <person name="Haon M."/>
            <person name="Grisel S."/>
            <person name="Petersen M."/>
            <person name="Berrin J.G."/>
            <person name="Delaux P.M."/>
            <person name="Dal Grande F."/>
            <person name="Keller J."/>
        </authorList>
    </citation>
    <scope>NUCLEOTIDE SEQUENCE [LARGE SCALE GENOMIC DNA]</scope>
    <source>
        <strain evidence="10 11">SAG 2043</strain>
    </source>
</reference>
<dbReference type="GO" id="GO:0004843">
    <property type="term" value="F:cysteine-type deubiquitinase activity"/>
    <property type="evidence" value="ECO:0007669"/>
    <property type="project" value="UniProtKB-UniRule"/>
</dbReference>
<dbReference type="PROSITE" id="PS50235">
    <property type="entry name" value="USP_3"/>
    <property type="match status" value="1"/>
</dbReference>
<dbReference type="PROSITE" id="PS00973">
    <property type="entry name" value="USP_2"/>
    <property type="match status" value="1"/>
</dbReference>
<comment type="function">
    <text evidence="7">Recognizes and hydrolyzes the peptide bond at the C-terminal Gly of ubiquitin. Involved in the processing of poly-ubiquitin precursors as well as that of ubiquitinated proteins.</text>
</comment>
<evidence type="ECO:0000313" key="11">
    <source>
        <dbReference type="Proteomes" id="UP001489004"/>
    </source>
</evidence>
<dbReference type="Pfam" id="PF00443">
    <property type="entry name" value="UCH"/>
    <property type="match status" value="2"/>
</dbReference>
<feature type="region of interest" description="Disordered" evidence="8">
    <location>
        <begin position="313"/>
        <end position="357"/>
    </location>
</feature>
<accession>A0AAW1PH92</accession>
<proteinExistence type="inferred from homology"/>
<feature type="compositionally biased region" description="Polar residues" evidence="8">
    <location>
        <begin position="143"/>
        <end position="152"/>
    </location>
</feature>
<dbReference type="InterPro" id="IPR038765">
    <property type="entry name" value="Papain-like_cys_pep_sf"/>
</dbReference>
<keyword evidence="4 7" id="KW-0833">Ubl conjugation pathway</keyword>
<evidence type="ECO:0000256" key="5">
    <source>
        <dbReference type="ARBA" id="ARBA00022801"/>
    </source>
</evidence>
<evidence type="ECO:0000256" key="1">
    <source>
        <dbReference type="ARBA" id="ARBA00000707"/>
    </source>
</evidence>
<keyword evidence="11" id="KW-1185">Reference proteome</keyword>
<evidence type="ECO:0000259" key="9">
    <source>
        <dbReference type="PROSITE" id="PS50235"/>
    </source>
</evidence>
<dbReference type="InterPro" id="IPR050164">
    <property type="entry name" value="Peptidase_C19"/>
</dbReference>
<organism evidence="10 11">
    <name type="scientific">[Myrmecia] bisecta</name>
    <dbReference type="NCBI Taxonomy" id="41462"/>
    <lineage>
        <taxon>Eukaryota</taxon>
        <taxon>Viridiplantae</taxon>
        <taxon>Chlorophyta</taxon>
        <taxon>core chlorophytes</taxon>
        <taxon>Trebouxiophyceae</taxon>
        <taxon>Trebouxiales</taxon>
        <taxon>Trebouxiaceae</taxon>
        <taxon>Myrmecia</taxon>
    </lineage>
</organism>
<feature type="compositionally biased region" description="Low complexity" evidence="8">
    <location>
        <begin position="203"/>
        <end position="237"/>
    </location>
</feature>
<keyword evidence="6 7" id="KW-0788">Thiol protease</keyword>
<name>A0AAW1PH92_9CHLO</name>
<evidence type="ECO:0000256" key="4">
    <source>
        <dbReference type="ARBA" id="ARBA00022786"/>
    </source>
</evidence>
<feature type="domain" description="USP" evidence="9">
    <location>
        <begin position="41"/>
        <end position="542"/>
    </location>
</feature>
<feature type="compositionally biased region" description="Low complexity" evidence="8">
    <location>
        <begin position="114"/>
        <end position="135"/>
    </location>
</feature>
<evidence type="ECO:0000256" key="8">
    <source>
        <dbReference type="SAM" id="MobiDB-lite"/>
    </source>
</evidence>
<dbReference type="Gene3D" id="3.90.70.10">
    <property type="entry name" value="Cysteine proteinases"/>
    <property type="match status" value="2"/>
</dbReference>
<dbReference type="InterPro" id="IPR018200">
    <property type="entry name" value="USP_CS"/>
</dbReference>
<feature type="compositionally biased region" description="Low complexity" evidence="8">
    <location>
        <begin position="161"/>
        <end position="185"/>
    </location>
</feature>
<dbReference type="PANTHER" id="PTHR24006">
    <property type="entry name" value="UBIQUITIN CARBOXYL-TERMINAL HYDROLASE"/>
    <property type="match status" value="1"/>
</dbReference>
<dbReference type="SUPFAM" id="SSF54001">
    <property type="entry name" value="Cysteine proteinases"/>
    <property type="match status" value="1"/>
</dbReference>
<comment type="catalytic activity">
    <reaction evidence="1 7">
        <text>Thiol-dependent hydrolysis of ester, thioester, amide, peptide and isopeptide bonds formed by the C-terminal Gly of ubiquitin (a 76-residue protein attached to proteins as an intracellular targeting signal).</text>
        <dbReference type="EC" id="3.4.19.12"/>
    </reaction>
</comment>
<dbReference type="InterPro" id="IPR001394">
    <property type="entry name" value="Peptidase_C19_UCH"/>
</dbReference>
<dbReference type="AlphaFoldDB" id="A0AAW1PH92"/>
<dbReference type="GO" id="GO:0006508">
    <property type="term" value="P:proteolysis"/>
    <property type="evidence" value="ECO:0007669"/>
    <property type="project" value="UniProtKB-KW"/>
</dbReference>
<dbReference type="GO" id="GO:0005829">
    <property type="term" value="C:cytosol"/>
    <property type="evidence" value="ECO:0007669"/>
    <property type="project" value="TreeGrafter"/>
</dbReference>
<dbReference type="EMBL" id="JALJOR010000012">
    <property type="protein sequence ID" value="KAK9807533.1"/>
    <property type="molecule type" value="Genomic_DNA"/>
</dbReference>